<evidence type="ECO:0000313" key="4">
    <source>
        <dbReference type="EMBL" id="OMH79872.1"/>
    </source>
</evidence>
<keyword evidence="6" id="KW-1185">Reference proteome</keyword>
<dbReference type="FunFam" id="3.90.226.10:FF:000009">
    <property type="entry name" value="Carnitinyl-CoA dehydratase"/>
    <property type="match status" value="1"/>
</dbReference>
<evidence type="ECO:0000256" key="2">
    <source>
        <dbReference type="ARBA" id="ARBA00023239"/>
    </source>
</evidence>
<dbReference type="EMBL" id="LSSK01000689">
    <property type="protein sequence ID" value="OMH82327.1"/>
    <property type="molecule type" value="Genomic_DNA"/>
</dbReference>
<dbReference type="SUPFAM" id="SSF52096">
    <property type="entry name" value="ClpP/crotonase"/>
    <property type="match status" value="1"/>
</dbReference>
<dbReference type="Pfam" id="PF00378">
    <property type="entry name" value="ECH_1"/>
    <property type="match status" value="1"/>
</dbReference>
<reference evidence="5" key="2">
    <citation type="submission" date="2017-01" db="EMBL/GenBank/DDBJ databases">
        <authorList>
            <person name="Mah S.A."/>
            <person name="Swanson W.J."/>
            <person name="Moy G.W."/>
            <person name="Vacquier V.D."/>
        </authorList>
    </citation>
    <scope>NUCLEOTIDE SEQUENCE [LARGE SCALE GENOMIC DNA]</scope>
    <source>
        <strain evidence="5">COL-18-3</strain>
    </source>
</reference>
<comment type="caution">
    <text evidence="5">The sequence shown here is derived from an EMBL/GenBank/DDBJ whole genome shotgun (WGS) entry which is preliminary data.</text>
</comment>
<dbReference type="FunFam" id="1.10.12.10:FF:000001">
    <property type="entry name" value="Probable enoyl-CoA hydratase, mitochondrial"/>
    <property type="match status" value="1"/>
</dbReference>
<dbReference type="GO" id="GO:0006635">
    <property type="term" value="P:fatty acid beta-oxidation"/>
    <property type="evidence" value="ECO:0007669"/>
    <property type="project" value="TreeGrafter"/>
</dbReference>
<reference evidence="6" key="1">
    <citation type="submission" date="2017-01" db="EMBL/GenBank/DDBJ databases">
        <authorList>
            <person name="Wang Y."/>
            <person name="White M."/>
            <person name="Kvist S."/>
            <person name="Moncalvo J.-M."/>
        </authorList>
    </citation>
    <scope>NUCLEOTIDE SEQUENCE [LARGE SCALE GENOMIC DNA]</scope>
    <source>
        <strain evidence="6">COL-18-3</strain>
    </source>
</reference>
<dbReference type="InterPro" id="IPR001753">
    <property type="entry name" value="Enoyl-CoA_hydra/iso"/>
</dbReference>
<protein>
    <submittedName>
        <fullName evidence="5">Putative enoyl-CoA hydratase, mitochondrial</fullName>
    </submittedName>
</protein>
<evidence type="ECO:0000313" key="6">
    <source>
        <dbReference type="Proteomes" id="UP000188320"/>
    </source>
</evidence>
<dbReference type="InterPro" id="IPR029045">
    <property type="entry name" value="ClpP/crotonase-like_dom_sf"/>
</dbReference>
<dbReference type="PANTHER" id="PTHR11941">
    <property type="entry name" value="ENOYL-COA HYDRATASE-RELATED"/>
    <property type="match status" value="1"/>
</dbReference>
<dbReference type="CDD" id="cd06558">
    <property type="entry name" value="crotonase-like"/>
    <property type="match status" value="1"/>
</dbReference>
<evidence type="ECO:0000256" key="3">
    <source>
        <dbReference type="RuleBase" id="RU003707"/>
    </source>
</evidence>
<dbReference type="GO" id="GO:0016836">
    <property type="term" value="F:hydro-lyase activity"/>
    <property type="evidence" value="ECO:0007669"/>
    <property type="project" value="UniProtKB-ARBA"/>
</dbReference>
<dbReference type="EMBL" id="LSSK01001379">
    <property type="protein sequence ID" value="OMH79872.1"/>
    <property type="molecule type" value="Genomic_DNA"/>
</dbReference>
<dbReference type="InterPro" id="IPR018376">
    <property type="entry name" value="Enoyl-CoA_hyd/isom_CS"/>
</dbReference>
<gene>
    <name evidence="5" type="ORF">AX774_g4191</name>
    <name evidence="4" type="ORF">AX774_g6700</name>
</gene>
<evidence type="ECO:0000313" key="5">
    <source>
        <dbReference type="EMBL" id="OMH82327.1"/>
    </source>
</evidence>
<dbReference type="Gene3D" id="3.90.226.10">
    <property type="entry name" value="2-enoyl-CoA Hydratase, Chain A, domain 1"/>
    <property type="match status" value="1"/>
</dbReference>
<proteinExistence type="inferred from homology"/>
<organism evidence="5 6">
    <name type="scientific">Zancudomyces culisetae</name>
    <name type="common">Gut fungus</name>
    <name type="synonym">Smittium culisetae</name>
    <dbReference type="NCBI Taxonomy" id="1213189"/>
    <lineage>
        <taxon>Eukaryota</taxon>
        <taxon>Fungi</taxon>
        <taxon>Fungi incertae sedis</taxon>
        <taxon>Zoopagomycota</taxon>
        <taxon>Kickxellomycotina</taxon>
        <taxon>Harpellomycetes</taxon>
        <taxon>Harpellales</taxon>
        <taxon>Legeriomycetaceae</taxon>
        <taxon>Zancudomyces</taxon>
    </lineage>
</organism>
<dbReference type="OrthoDB" id="2018133at2759"/>
<comment type="similarity">
    <text evidence="1 3">Belongs to the enoyl-CoA hydratase/isomerase family.</text>
</comment>
<dbReference type="PANTHER" id="PTHR11941:SF54">
    <property type="entry name" value="ENOYL-COA HYDRATASE, MITOCHONDRIAL"/>
    <property type="match status" value="1"/>
</dbReference>
<dbReference type="Gene3D" id="1.10.12.10">
    <property type="entry name" value="Lyase 2-enoyl-coa Hydratase, Chain A, domain 2"/>
    <property type="match status" value="1"/>
</dbReference>
<evidence type="ECO:0000256" key="1">
    <source>
        <dbReference type="ARBA" id="ARBA00005254"/>
    </source>
</evidence>
<dbReference type="GO" id="GO:0005739">
    <property type="term" value="C:mitochondrion"/>
    <property type="evidence" value="ECO:0007669"/>
    <property type="project" value="TreeGrafter"/>
</dbReference>
<dbReference type="InterPro" id="IPR014748">
    <property type="entry name" value="Enoyl-CoA_hydra_C"/>
</dbReference>
<dbReference type="AlphaFoldDB" id="A0A1R1PMZ1"/>
<accession>A0A1R1PMZ1</accession>
<name>A0A1R1PMZ1_ZANCU</name>
<dbReference type="PROSITE" id="PS00166">
    <property type="entry name" value="ENOYL_COA_HYDRATASE"/>
    <property type="match status" value="1"/>
</dbReference>
<dbReference type="Proteomes" id="UP000188320">
    <property type="component" value="Unassembled WGS sequence"/>
</dbReference>
<keyword evidence="2" id="KW-0456">Lyase</keyword>
<sequence>MAPVSGKKPFFFVFTWDLVPREKPSEHQYNTILVERVGRVGIITLNRPKALNALCGELTTEMLDQLVKFDADINIGAVIITGGSKVFAAGADIKEFEGKGMVDLMNKDSLNWTLGFKNIRKPIIAVVNGYALGGGCELAMMCDMIYAGESAVFGQPEIKLGIIPGAGGTQRLVKAVGKSKAMEICLTGTVNMKAQEALQFGLVSSVHPVEKVMQAALKTATIIASQSQPVISLIKASINNSFEVPLQAGLDYERKAIQMAFGTKDKIEGVKAFIEKRKPLFSHL</sequence>